<dbReference type="AlphaFoldDB" id="A0A8S4S6S3"/>
<feature type="compositionally biased region" description="Basic residues" evidence="1">
    <location>
        <begin position="216"/>
        <end position="233"/>
    </location>
</feature>
<name>A0A8S4S6S3_9NEOP</name>
<dbReference type="OrthoDB" id="7493244at2759"/>
<dbReference type="Proteomes" id="UP000838756">
    <property type="component" value="Unassembled WGS sequence"/>
</dbReference>
<organism evidence="2 3">
    <name type="scientific">Pararge aegeria aegeria</name>
    <dbReference type="NCBI Taxonomy" id="348720"/>
    <lineage>
        <taxon>Eukaryota</taxon>
        <taxon>Metazoa</taxon>
        <taxon>Ecdysozoa</taxon>
        <taxon>Arthropoda</taxon>
        <taxon>Hexapoda</taxon>
        <taxon>Insecta</taxon>
        <taxon>Pterygota</taxon>
        <taxon>Neoptera</taxon>
        <taxon>Endopterygota</taxon>
        <taxon>Lepidoptera</taxon>
        <taxon>Glossata</taxon>
        <taxon>Ditrysia</taxon>
        <taxon>Papilionoidea</taxon>
        <taxon>Nymphalidae</taxon>
        <taxon>Satyrinae</taxon>
        <taxon>Satyrini</taxon>
        <taxon>Parargina</taxon>
        <taxon>Pararge</taxon>
    </lineage>
</organism>
<evidence type="ECO:0000256" key="1">
    <source>
        <dbReference type="SAM" id="MobiDB-lite"/>
    </source>
</evidence>
<keyword evidence="3" id="KW-1185">Reference proteome</keyword>
<feature type="region of interest" description="Disordered" evidence="1">
    <location>
        <begin position="180"/>
        <end position="237"/>
    </location>
</feature>
<evidence type="ECO:0000313" key="3">
    <source>
        <dbReference type="Proteomes" id="UP000838756"/>
    </source>
</evidence>
<protein>
    <submittedName>
        <fullName evidence="2">Jg783 protein</fullName>
    </submittedName>
</protein>
<comment type="caution">
    <text evidence="2">The sequence shown here is derived from an EMBL/GenBank/DDBJ whole genome shotgun (WGS) entry which is preliminary data.</text>
</comment>
<dbReference type="EMBL" id="CAKXAJ010025963">
    <property type="protein sequence ID" value="CAH2247637.1"/>
    <property type="molecule type" value="Genomic_DNA"/>
</dbReference>
<feature type="compositionally biased region" description="Basic residues" evidence="1">
    <location>
        <begin position="181"/>
        <end position="196"/>
    </location>
</feature>
<feature type="compositionally biased region" description="Low complexity" evidence="1">
    <location>
        <begin position="198"/>
        <end position="212"/>
    </location>
</feature>
<evidence type="ECO:0000313" key="2">
    <source>
        <dbReference type="EMBL" id="CAH2247637.1"/>
    </source>
</evidence>
<accession>A0A8S4S6S3</accession>
<sequence>MADVMVPVNVQYAVPMCPPMYAQPPPVFPMPAPMPIIAQALCPIQMTENMLPSKTTTTSTTTKKPETIAVAVPLPMPIPMPVPVGVPVFTPHNFCQGPPPRPKNCPPCPPCVCNPSCTPSFFSYCSPCHMKCRCRIKDDAPEPLPNRPAQGPAYGMPIPMPPIMGPPPIVMVPYPTSIQVPKRHDRYRPKKERRPKCSSSDESTDSTSSSDSDYIRRRRHRKRKRYGGYRRSLRSSDGENELVKPMLSYIAKNGDVKFKTKINGDDVAELLGEKKALDNKYQKVHESAGEDENKKPSVVVLSKNGGKRKRERYKQVLLRGGVSNHELGDGKKELIFKPPGDRKISNLSVSFLIS</sequence>
<proteinExistence type="predicted"/>
<reference evidence="2" key="1">
    <citation type="submission" date="2022-03" db="EMBL/GenBank/DDBJ databases">
        <authorList>
            <person name="Lindestad O."/>
        </authorList>
    </citation>
    <scope>NUCLEOTIDE SEQUENCE</scope>
</reference>
<gene>
    <name evidence="2" type="primary">jg783</name>
    <name evidence="2" type="ORF">PAEG_LOCUS21633</name>
</gene>